<keyword evidence="2" id="KW-1185">Reference proteome</keyword>
<proteinExistence type="predicted"/>
<reference evidence="1" key="2">
    <citation type="submission" date="2022-01" db="EMBL/GenBank/DDBJ databases">
        <authorList>
            <person name="Zivanovic Y."/>
            <person name="Moreira D."/>
            <person name="Lopez-Garcia P."/>
        </authorList>
    </citation>
    <scope>NUCLEOTIDE SEQUENCE</scope>
    <source>
        <strain evidence="1">G9</strain>
    </source>
</reference>
<accession>A0ABT6F3H9</accession>
<dbReference type="RefSeq" id="WP_277868337.1">
    <property type="nucleotide sequence ID" value="NZ_JAKKUT010000008.1"/>
</dbReference>
<evidence type="ECO:0000313" key="1">
    <source>
        <dbReference type="EMBL" id="MDG2992424.1"/>
    </source>
</evidence>
<organism evidence="1 2">
    <name type="scientific">Candidatus Synechococcus calcipolaris G9</name>
    <dbReference type="NCBI Taxonomy" id="1497997"/>
    <lineage>
        <taxon>Bacteria</taxon>
        <taxon>Bacillati</taxon>
        <taxon>Cyanobacteriota</taxon>
        <taxon>Cyanophyceae</taxon>
        <taxon>Synechococcales</taxon>
        <taxon>Synechococcaceae</taxon>
        <taxon>Synechococcus</taxon>
    </lineage>
</organism>
<evidence type="ECO:0000313" key="2">
    <source>
        <dbReference type="Proteomes" id="UP001154265"/>
    </source>
</evidence>
<reference evidence="1" key="1">
    <citation type="journal article" date="2022" name="Genome Biol. Evol.">
        <title>A New Gene Family Diagnostic for Intracellular Biomineralization of Amorphous Ca Carbonates by Cyanobacteria.</title>
        <authorList>
            <person name="Benzerara K."/>
            <person name="Duprat E."/>
            <person name="Bitard-Feildel T."/>
            <person name="Caumes G."/>
            <person name="Cassier-Chauvat C."/>
            <person name="Chauvat F."/>
            <person name="Dezi M."/>
            <person name="Diop S.I."/>
            <person name="Gaschignard G."/>
            <person name="Gorgen S."/>
            <person name="Gugger M."/>
            <person name="Lopez-Garcia P."/>
            <person name="Millet M."/>
            <person name="Skouri-Panet F."/>
            <person name="Moreira D."/>
            <person name="Callebaut I."/>
        </authorList>
    </citation>
    <scope>NUCLEOTIDE SEQUENCE</scope>
    <source>
        <strain evidence="1">G9</strain>
    </source>
</reference>
<dbReference type="Proteomes" id="UP001154265">
    <property type="component" value="Unassembled WGS sequence"/>
</dbReference>
<protein>
    <recommendedName>
        <fullName evidence="3">Transposase</fullName>
    </recommendedName>
</protein>
<dbReference type="EMBL" id="JAKKUT010000008">
    <property type="protein sequence ID" value="MDG2992424.1"/>
    <property type="molecule type" value="Genomic_DNA"/>
</dbReference>
<sequence length="393" mass="44488">MARIVGLDISNSFIYAASLDHPVDQPREWFRENREMIARYDAESAGIKALLALKPDYAVLEPTGVHYGKLWADHLAGSGVKLLWVGHAQLKSYRLTLRLPNKNDQADAFALAQYGQCHLGQSGYFLAFDLHSTGYQLRQSGLQIRYLESLTTEIKNRLRQQLSHEWPEVSQSKTKGALWRFIAGRAIPARMQTIYGRCLESSIGSGLSDFTQFLANQLVTIEDKISQIEAEMVGLYHNPCFAAYQRVFSQYGFGDRVASCILSHIYPLENFLGTDGLEIVETVKGNNGKPSKRYRSLNSFKLMLGMGLVEDSSGKSERWIPGGSTLCRLSLWQWLFTRIEVKRSRPKSDRGQQVSLELDRLKATGTPIKLVRSRVIRKAVEWLFYDLLDALSE</sequence>
<comment type="caution">
    <text evidence="1">The sequence shown here is derived from an EMBL/GenBank/DDBJ whole genome shotgun (WGS) entry which is preliminary data.</text>
</comment>
<evidence type="ECO:0008006" key="3">
    <source>
        <dbReference type="Google" id="ProtNLM"/>
    </source>
</evidence>
<name>A0ABT6F3H9_9SYNE</name>
<gene>
    <name evidence="1" type="ORF">L3556_16010</name>
</gene>